<organism evidence="2 3">
    <name type="scientific">Microbacterium keratanolyticum</name>
    <dbReference type="NCBI Taxonomy" id="67574"/>
    <lineage>
        <taxon>Bacteria</taxon>
        <taxon>Bacillati</taxon>
        <taxon>Actinomycetota</taxon>
        <taxon>Actinomycetes</taxon>
        <taxon>Micrococcales</taxon>
        <taxon>Microbacteriaceae</taxon>
        <taxon>Microbacterium</taxon>
    </lineage>
</organism>
<feature type="transmembrane region" description="Helical" evidence="1">
    <location>
        <begin position="196"/>
        <end position="217"/>
    </location>
</feature>
<evidence type="ECO:0000256" key="1">
    <source>
        <dbReference type="SAM" id="Phobius"/>
    </source>
</evidence>
<dbReference type="EMBL" id="BSET01000002">
    <property type="protein sequence ID" value="GLK02645.1"/>
    <property type="molecule type" value="Genomic_DNA"/>
</dbReference>
<name>A0A9W6M9A3_9MICO</name>
<dbReference type="RefSeq" id="WP_204937490.1">
    <property type="nucleotide sequence ID" value="NZ_BAAAUM010000002.1"/>
</dbReference>
<keyword evidence="1" id="KW-0472">Membrane</keyword>
<dbReference type="AlphaFoldDB" id="A0A9W6M9A3"/>
<comment type="caution">
    <text evidence="2">The sequence shown here is derived from an EMBL/GenBank/DDBJ whole genome shotgun (WGS) entry which is preliminary data.</text>
</comment>
<proteinExistence type="predicted"/>
<sequence length="403" mass="42595">MSYYSPSTGRELVQFAGSPTTIGTTAEQYKTLGTAMITTATTLRDITESQVSAGTDRLKDDAEKLEGDLRKAGVRYQKTGEALTPYATALEDARAWFTAHSASVIAAEKRYVTAQSTQQTLLYSPTYGMEEAEVKEHGEKLGDAAAELESAETDRASEWRAFDSAYDLWDAAFETAANGVSEAMDKADNDDGKWDWIADALGVLGYVLIVLAVVALFVVTSPWAAILLATTIALSAVHLAGNIYLYANGKASLSDVLWSAVGLLTAGIGGLASRSLRLATAANGGADVLQASQSASRLPVFANGVRMQSMPTIGAAWKHPFSVLMRGNEWGVLSQWGPELAQWTASTAGRSGTIASAWADMIVTTAPKVGGAGWTAVGSWVTGIGAGLYSAPDNPWYVPFGRP</sequence>
<reference evidence="2" key="1">
    <citation type="journal article" date="2014" name="Int. J. Syst. Evol. Microbiol.">
        <title>Complete genome sequence of Corynebacterium casei LMG S-19264T (=DSM 44701T), isolated from a smear-ripened cheese.</title>
        <authorList>
            <consortium name="US DOE Joint Genome Institute (JGI-PGF)"/>
            <person name="Walter F."/>
            <person name="Albersmeier A."/>
            <person name="Kalinowski J."/>
            <person name="Ruckert C."/>
        </authorList>
    </citation>
    <scope>NUCLEOTIDE SEQUENCE</scope>
    <source>
        <strain evidence="2">VKM Ac-1958</strain>
    </source>
</reference>
<evidence type="ECO:0000313" key="3">
    <source>
        <dbReference type="Proteomes" id="UP001142325"/>
    </source>
</evidence>
<protein>
    <recommendedName>
        <fullName evidence="4">WXG100 family type VII secretion target</fullName>
    </recommendedName>
</protein>
<feature type="transmembrane region" description="Helical" evidence="1">
    <location>
        <begin position="223"/>
        <end position="244"/>
    </location>
</feature>
<keyword evidence="1" id="KW-1133">Transmembrane helix</keyword>
<reference evidence="2" key="2">
    <citation type="submission" date="2023-01" db="EMBL/GenBank/DDBJ databases">
        <authorList>
            <person name="Sun Q."/>
            <person name="Evtushenko L."/>
        </authorList>
    </citation>
    <scope>NUCLEOTIDE SEQUENCE</scope>
    <source>
        <strain evidence="2">VKM Ac-1958</strain>
    </source>
</reference>
<evidence type="ECO:0000313" key="2">
    <source>
        <dbReference type="EMBL" id="GLK02645.1"/>
    </source>
</evidence>
<accession>A0A9W6M9A3</accession>
<evidence type="ECO:0008006" key="4">
    <source>
        <dbReference type="Google" id="ProtNLM"/>
    </source>
</evidence>
<keyword evidence="3" id="KW-1185">Reference proteome</keyword>
<feature type="transmembrane region" description="Helical" evidence="1">
    <location>
        <begin position="256"/>
        <end position="273"/>
    </location>
</feature>
<gene>
    <name evidence="2" type="ORF">GCM10017596_23600</name>
</gene>
<dbReference type="Proteomes" id="UP001142325">
    <property type="component" value="Unassembled WGS sequence"/>
</dbReference>
<keyword evidence="1" id="KW-0812">Transmembrane</keyword>